<evidence type="ECO:0000313" key="3">
    <source>
        <dbReference type="EMBL" id="RHE89643.1"/>
    </source>
</evidence>
<comment type="similarity">
    <text evidence="1">Belongs to the UPF0332 family.</text>
</comment>
<evidence type="ECO:0000313" key="4">
    <source>
        <dbReference type="Proteomes" id="UP000285650"/>
    </source>
</evidence>
<dbReference type="AlphaFoldDB" id="A0A414L4V5"/>
<evidence type="ECO:0000256" key="1">
    <source>
        <dbReference type="ARBA" id="ARBA00038248"/>
    </source>
</evidence>
<sequence length="130" mass="15296">MTDEDRIAVVAYRMENARRTLDEVTFHIKQGFYNTAMNRMYYACFYAVSALLVNEGIETKTHAGVRQMLGMHFVRTGKFPIPLSKFYTDLFDNRQIGDYEDFIYFDEETTSALYPQALELVETIERMLFK</sequence>
<dbReference type="EMBL" id="QSKV01000013">
    <property type="protein sequence ID" value="RHE89643.1"/>
    <property type="molecule type" value="Genomic_DNA"/>
</dbReference>
<dbReference type="InterPro" id="IPR007842">
    <property type="entry name" value="HEPN_dom"/>
</dbReference>
<organism evidence="3 4">
    <name type="scientific">Bacteroides intestinalis</name>
    <dbReference type="NCBI Taxonomy" id="329854"/>
    <lineage>
        <taxon>Bacteria</taxon>
        <taxon>Pseudomonadati</taxon>
        <taxon>Bacteroidota</taxon>
        <taxon>Bacteroidia</taxon>
        <taxon>Bacteroidales</taxon>
        <taxon>Bacteroidaceae</taxon>
        <taxon>Bacteroides</taxon>
    </lineage>
</organism>
<dbReference type="Gene3D" id="1.20.120.330">
    <property type="entry name" value="Nucleotidyltransferases domain 2"/>
    <property type="match status" value="1"/>
</dbReference>
<dbReference type="InterPro" id="IPR052226">
    <property type="entry name" value="UPF0332_toxin"/>
</dbReference>
<accession>A0A414L4V5</accession>
<reference evidence="3 4" key="1">
    <citation type="submission" date="2018-08" db="EMBL/GenBank/DDBJ databases">
        <title>A genome reference for cultivated species of the human gut microbiota.</title>
        <authorList>
            <person name="Zou Y."/>
            <person name="Xue W."/>
            <person name="Luo G."/>
        </authorList>
    </citation>
    <scope>NUCLEOTIDE SEQUENCE [LARGE SCALE GENOMIC DNA]</scope>
    <source>
        <strain evidence="3 4">AM27-17</strain>
    </source>
</reference>
<dbReference type="Pfam" id="PF05168">
    <property type="entry name" value="HEPN"/>
    <property type="match status" value="1"/>
</dbReference>
<dbReference type="Proteomes" id="UP000285650">
    <property type="component" value="Unassembled WGS sequence"/>
</dbReference>
<feature type="domain" description="HEPN" evidence="2">
    <location>
        <begin position="12"/>
        <end position="126"/>
    </location>
</feature>
<dbReference type="PANTHER" id="PTHR36565">
    <property type="entry name" value="UPF0332 PROTEIN TM_1000"/>
    <property type="match status" value="1"/>
</dbReference>
<name>A0A414L4V5_9BACE</name>
<dbReference type="PANTHER" id="PTHR36565:SF1">
    <property type="entry name" value="UPF0332 PROTEIN TM_1000"/>
    <property type="match status" value="1"/>
</dbReference>
<protein>
    <submittedName>
        <fullName evidence="3">HEPN domain-containing protein</fullName>
    </submittedName>
</protein>
<proteinExistence type="inferred from homology"/>
<gene>
    <name evidence="3" type="ORF">DW712_17510</name>
</gene>
<evidence type="ECO:0000259" key="2">
    <source>
        <dbReference type="Pfam" id="PF05168"/>
    </source>
</evidence>
<comment type="caution">
    <text evidence="3">The sequence shown here is derived from an EMBL/GenBank/DDBJ whole genome shotgun (WGS) entry which is preliminary data.</text>
</comment>